<dbReference type="AlphaFoldDB" id="A0A645D7V2"/>
<dbReference type="EMBL" id="VSSQ01033861">
    <property type="protein sequence ID" value="MPM85600.1"/>
    <property type="molecule type" value="Genomic_DNA"/>
</dbReference>
<protein>
    <submittedName>
        <fullName evidence="2">Uncharacterized protein</fullName>
    </submittedName>
</protein>
<feature type="region of interest" description="Disordered" evidence="1">
    <location>
        <begin position="1"/>
        <end position="24"/>
    </location>
</feature>
<sequence length="72" mass="6974">MGRVHGIGGGVGRLDAASGGAAQEAQDLGGVAAQDGGGVGVHHLLDLGRAPRQSACRDRVEHPGFAGGDCSG</sequence>
<gene>
    <name evidence="2" type="ORF">SDC9_132681</name>
</gene>
<comment type="caution">
    <text evidence="2">The sequence shown here is derived from an EMBL/GenBank/DDBJ whole genome shotgun (WGS) entry which is preliminary data.</text>
</comment>
<reference evidence="2" key="1">
    <citation type="submission" date="2019-08" db="EMBL/GenBank/DDBJ databases">
        <authorList>
            <person name="Kucharzyk K."/>
            <person name="Murdoch R.W."/>
            <person name="Higgins S."/>
            <person name="Loffler F."/>
        </authorList>
    </citation>
    <scope>NUCLEOTIDE SEQUENCE</scope>
</reference>
<accession>A0A645D7V2</accession>
<organism evidence="2">
    <name type="scientific">bioreactor metagenome</name>
    <dbReference type="NCBI Taxonomy" id="1076179"/>
    <lineage>
        <taxon>unclassified sequences</taxon>
        <taxon>metagenomes</taxon>
        <taxon>ecological metagenomes</taxon>
    </lineage>
</organism>
<feature type="compositionally biased region" description="Gly residues" evidence="1">
    <location>
        <begin position="1"/>
        <end position="12"/>
    </location>
</feature>
<name>A0A645D7V2_9ZZZZ</name>
<proteinExistence type="predicted"/>
<evidence type="ECO:0000256" key="1">
    <source>
        <dbReference type="SAM" id="MobiDB-lite"/>
    </source>
</evidence>
<evidence type="ECO:0000313" key="2">
    <source>
        <dbReference type="EMBL" id="MPM85600.1"/>
    </source>
</evidence>